<evidence type="ECO:0000256" key="4">
    <source>
        <dbReference type="PROSITE-ProRule" id="PRU00473"/>
    </source>
</evidence>
<dbReference type="Proteomes" id="UP000830583">
    <property type="component" value="Chromosome"/>
</dbReference>
<keyword evidence="2 4" id="KW-0472">Membrane</keyword>
<dbReference type="Pfam" id="PF07676">
    <property type="entry name" value="PD40"/>
    <property type="match status" value="2"/>
</dbReference>
<feature type="signal peptide" evidence="5">
    <location>
        <begin position="1"/>
        <end position="20"/>
    </location>
</feature>
<keyword evidence="5" id="KW-0732">Signal</keyword>
<evidence type="ECO:0000256" key="1">
    <source>
        <dbReference type="ARBA" id="ARBA00004442"/>
    </source>
</evidence>
<dbReference type="CDD" id="cd07185">
    <property type="entry name" value="OmpA_C-like"/>
    <property type="match status" value="1"/>
</dbReference>
<dbReference type="SUPFAM" id="SSF49464">
    <property type="entry name" value="Carboxypeptidase regulatory domain-like"/>
    <property type="match status" value="1"/>
</dbReference>
<keyword evidence="8" id="KW-1185">Reference proteome</keyword>
<gene>
    <name evidence="7" type="ORF">M0M57_11640</name>
</gene>
<feature type="domain" description="OmpA-like" evidence="6">
    <location>
        <begin position="527"/>
        <end position="648"/>
    </location>
</feature>
<comment type="subcellular location">
    <subcellularLocation>
        <location evidence="1">Cell outer membrane</location>
    </subcellularLocation>
</comment>
<evidence type="ECO:0000259" key="6">
    <source>
        <dbReference type="PROSITE" id="PS51123"/>
    </source>
</evidence>
<dbReference type="Pfam" id="PF00691">
    <property type="entry name" value="OmpA"/>
    <property type="match status" value="1"/>
</dbReference>
<dbReference type="InterPro" id="IPR006665">
    <property type="entry name" value="OmpA-like"/>
</dbReference>
<dbReference type="SUPFAM" id="SSF48452">
    <property type="entry name" value="TPR-like"/>
    <property type="match status" value="1"/>
</dbReference>
<dbReference type="SUPFAM" id="SSF103088">
    <property type="entry name" value="OmpA-like"/>
    <property type="match status" value="1"/>
</dbReference>
<dbReference type="PANTHER" id="PTHR30329">
    <property type="entry name" value="STATOR ELEMENT OF FLAGELLAR MOTOR COMPLEX"/>
    <property type="match status" value="1"/>
</dbReference>
<evidence type="ECO:0000313" key="8">
    <source>
        <dbReference type="Proteomes" id="UP000830583"/>
    </source>
</evidence>
<dbReference type="InterPro" id="IPR011659">
    <property type="entry name" value="WD40"/>
</dbReference>
<dbReference type="PROSITE" id="PS51123">
    <property type="entry name" value="OMPA_2"/>
    <property type="match status" value="1"/>
</dbReference>
<evidence type="ECO:0000313" key="7">
    <source>
        <dbReference type="EMBL" id="UPQ78270.1"/>
    </source>
</evidence>
<dbReference type="PANTHER" id="PTHR30329:SF21">
    <property type="entry name" value="LIPOPROTEIN YIAD-RELATED"/>
    <property type="match status" value="1"/>
</dbReference>
<dbReference type="InterPro" id="IPR050330">
    <property type="entry name" value="Bact_OuterMem_StrucFunc"/>
</dbReference>
<dbReference type="InterPro" id="IPR036737">
    <property type="entry name" value="OmpA-like_sf"/>
</dbReference>
<keyword evidence="3" id="KW-0998">Cell outer membrane</keyword>
<dbReference type="InterPro" id="IPR011990">
    <property type="entry name" value="TPR-like_helical_dom_sf"/>
</dbReference>
<proteinExistence type="predicted"/>
<organism evidence="7 8">
    <name type="scientific">Flavobacterium azooxidireducens</name>
    <dbReference type="NCBI Taxonomy" id="1871076"/>
    <lineage>
        <taxon>Bacteria</taxon>
        <taxon>Pseudomonadati</taxon>
        <taxon>Bacteroidota</taxon>
        <taxon>Flavobacteriia</taxon>
        <taxon>Flavobacteriales</taxon>
        <taxon>Flavobacteriaceae</taxon>
        <taxon>Flavobacterium</taxon>
    </lineage>
</organism>
<evidence type="ECO:0000256" key="2">
    <source>
        <dbReference type="ARBA" id="ARBA00023136"/>
    </source>
</evidence>
<dbReference type="Gene3D" id="1.25.40.10">
    <property type="entry name" value="Tetratricopeptide repeat domain"/>
    <property type="match status" value="1"/>
</dbReference>
<feature type="chain" id="PRO_5046761144" evidence="5">
    <location>
        <begin position="21"/>
        <end position="648"/>
    </location>
</feature>
<dbReference type="EMBL" id="CP096205">
    <property type="protein sequence ID" value="UPQ78270.1"/>
    <property type="molecule type" value="Genomic_DNA"/>
</dbReference>
<evidence type="ECO:0000256" key="5">
    <source>
        <dbReference type="SAM" id="SignalP"/>
    </source>
</evidence>
<protein>
    <submittedName>
        <fullName evidence="7">OmpA family protein</fullName>
    </submittedName>
</protein>
<dbReference type="InterPro" id="IPR006664">
    <property type="entry name" value="OMP_bac"/>
</dbReference>
<evidence type="ECO:0000256" key="3">
    <source>
        <dbReference type="ARBA" id="ARBA00023237"/>
    </source>
</evidence>
<dbReference type="Pfam" id="PF13620">
    <property type="entry name" value="CarboxypepD_reg"/>
    <property type="match status" value="1"/>
</dbReference>
<dbReference type="Gene3D" id="3.30.1330.60">
    <property type="entry name" value="OmpA-like domain"/>
    <property type="match status" value="1"/>
</dbReference>
<sequence length="648" mass="73481">MRINYIHTLLLSLCFVSSFAQERAANRAEKKYDKYAYVDAIETYERIANKGYKNQEILQNLGNAYYFNAKLEEASKWYGELFGLTQDVETEYYFRYAQSLKAVGDYKKADDMMAKFHQKNQSDSRGVLAKTQKDYLAEIKKNSGRHQIEEAGINSVYSDYGSAFYGDKLVFTSARDTGNFIKRKHTWTGQSFTRMYAATIKEDGSVENPEKFANEINTRFHEATPVFTKDLKTVYFTRNNFNQGKKGKDSKRVTLLKIYRSKQGEDGKWGKEEELPFNSDNYQVAHPALSPDEKTLYFASDMPGTLGASDLFKVTINEDGSFGTPINLGPTINTEARETFPFISSKNELYFSSDGHPGLGGLDIFASQIKEDGSVSEPVNVGEPVNSSFDDFGYIINHTNKRGFLTSNRPNSVGDDDIYKFIENRELILTCDQELAGVVTDTETGAIIPNAKLTLMDDKFNKLKETTSDAQGLYDFGEVDCDTKFYVRAEKTDYNTKELAVITPKESGKTTLPIELEPTKKPVKVGDDLAKAFGIKIIYFDLDKWNIRPDAALELAKILDVLNEYPSMKIDIRSHTDSRQTHKYNELLSDRRAKSTMAWLVKNGIDKSRLTAKGYGETQLVNKCADNVECSEEDHQLNRRSEFIIIDL</sequence>
<dbReference type="PRINTS" id="PR01021">
    <property type="entry name" value="OMPADOMAIN"/>
</dbReference>
<dbReference type="SUPFAM" id="SSF82171">
    <property type="entry name" value="DPP6 N-terminal domain-like"/>
    <property type="match status" value="1"/>
</dbReference>
<dbReference type="Gene3D" id="2.60.40.1120">
    <property type="entry name" value="Carboxypeptidase-like, regulatory domain"/>
    <property type="match status" value="1"/>
</dbReference>
<accession>A0ABY4KDA0</accession>
<dbReference type="InterPro" id="IPR008969">
    <property type="entry name" value="CarboxyPept-like_regulatory"/>
</dbReference>
<reference evidence="7" key="1">
    <citation type="submission" date="2022-04" db="EMBL/GenBank/DDBJ databases">
        <title>Consumption of N2O by Flavobacterium azooxidireducens sp. nov. isolated from Decomposing Leaf Litter of Phragmites australis (Cav.).</title>
        <authorList>
            <person name="Behrendt U."/>
            <person name="Spanner T."/>
            <person name="Augustin J."/>
            <person name="Horn M.A."/>
            <person name="Kolb S."/>
            <person name="Ulrich A."/>
        </authorList>
    </citation>
    <scope>NUCLEOTIDE SEQUENCE</scope>
    <source>
        <strain evidence="7">IGB 4-14</strain>
    </source>
</reference>
<name>A0ABY4KDA0_9FLAO</name>